<dbReference type="RefSeq" id="XP_014662252.1">
    <property type="nucleotide sequence ID" value="XM_014806766.1"/>
</dbReference>
<evidence type="ECO:0000313" key="3">
    <source>
        <dbReference type="RefSeq" id="XP_014662253.1"/>
    </source>
</evidence>
<dbReference type="RefSeq" id="XP_014662253.1">
    <property type="nucleotide sequence ID" value="XM_014806767.1"/>
</dbReference>
<evidence type="ECO:0000313" key="2">
    <source>
        <dbReference type="RefSeq" id="XP_014662252.1"/>
    </source>
</evidence>
<gene>
    <name evidence="2 3 4 5 6" type="primary">LOC106805242</name>
</gene>
<dbReference type="PANTHER" id="PTHR12507">
    <property type="entry name" value="REDUCED GROWTH PHENOTYPE 1 RGP1, YEAST -RELATED"/>
    <property type="match status" value="1"/>
</dbReference>
<protein>
    <submittedName>
        <fullName evidence="2 3">RAB6A-GEF complex partner protein 2-like isoform X1</fullName>
    </submittedName>
</protein>
<dbReference type="RefSeq" id="XP_014662255.1">
    <property type="nucleotide sequence ID" value="XM_014806769.1"/>
</dbReference>
<evidence type="ECO:0000313" key="5">
    <source>
        <dbReference type="RefSeq" id="XP_014662255.1"/>
    </source>
</evidence>
<sequence>MIEVKANLLRGSTFLAGETIEYSLIFTYPNNTNVESRSSRDAVEVLAWASAQIHCQCTVSEARVRLPKSPLPTQAEVVTATNGSTSFLPNRGEKGERGMCVFSSVPKILFCDLQLSPGESKKYIYRETLPMDAPPSYKGQAVKYSYKITIGTQRVNSPIKLLRVPLRVLVVNGILEMKKQSEEQEPVTPSNPFLQEEEERPVLEKSMQILQCATSRRGPNYYNITNARGKVCKFCLFRSSYRLGEDIVGTFDFTVATIPCVQFSVTLQSEEVVSDEYCCKAGQGCTTISYTKHHDFCLHTNKTYMALPIPLQITPGFVTDIVALKWKLHFEFVTATQPLETHPIPADQSESSTWRGPIDMQVETMVWDMPINIYATNPLQASCSATAGTTANFVVF</sequence>
<evidence type="ECO:0000313" key="1">
    <source>
        <dbReference type="Proteomes" id="UP000695022"/>
    </source>
</evidence>
<evidence type="ECO:0000313" key="4">
    <source>
        <dbReference type="RefSeq" id="XP_014662254.1"/>
    </source>
</evidence>
<dbReference type="Proteomes" id="UP000695022">
    <property type="component" value="Unplaced"/>
</dbReference>
<accession>A0ABM1DQN1</accession>
<keyword evidence="1" id="KW-1185">Reference proteome</keyword>
<proteinExistence type="predicted"/>
<dbReference type="RefSeq" id="XP_014662254.1">
    <property type="nucleotide sequence ID" value="XM_014806768.1"/>
</dbReference>
<dbReference type="InterPro" id="IPR014848">
    <property type="entry name" value="Rgp1"/>
</dbReference>
<organism evidence="1 2">
    <name type="scientific">Priapulus caudatus</name>
    <name type="common">Priapulid worm</name>
    <dbReference type="NCBI Taxonomy" id="37621"/>
    <lineage>
        <taxon>Eukaryota</taxon>
        <taxon>Metazoa</taxon>
        <taxon>Ecdysozoa</taxon>
        <taxon>Scalidophora</taxon>
        <taxon>Priapulida</taxon>
        <taxon>Priapulimorpha</taxon>
        <taxon>Priapulimorphida</taxon>
        <taxon>Priapulidae</taxon>
        <taxon>Priapulus</taxon>
    </lineage>
</organism>
<dbReference type="Pfam" id="PF08737">
    <property type="entry name" value="Rgp1"/>
    <property type="match status" value="2"/>
</dbReference>
<dbReference type="RefSeq" id="XP_014662256.1">
    <property type="nucleotide sequence ID" value="XM_014806770.1"/>
</dbReference>
<name>A0ABM1DQN1_PRICU</name>
<dbReference type="GeneID" id="106805242"/>
<evidence type="ECO:0000313" key="6">
    <source>
        <dbReference type="RefSeq" id="XP_014662256.1"/>
    </source>
</evidence>
<reference evidence="2 3" key="1">
    <citation type="submission" date="2025-05" db="UniProtKB">
        <authorList>
            <consortium name="RefSeq"/>
        </authorList>
    </citation>
    <scope>IDENTIFICATION</scope>
</reference>